<dbReference type="InterPro" id="IPR037171">
    <property type="entry name" value="NagB/RpiA_transferase-like"/>
</dbReference>
<evidence type="ECO:0000256" key="1">
    <source>
        <dbReference type="ARBA" id="ARBA00004514"/>
    </source>
</evidence>
<dbReference type="InterPro" id="IPR051501">
    <property type="entry name" value="eIF2B_alpha/beta/delta"/>
</dbReference>
<comment type="similarity">
    <text evidence="2 9">Belongs to the eIF-2B alpha/beta/delta subunits family.</text>
</comment>
<evidence type="ECO:0000313" key="12">
    <source>
        <dbReference type="Proteomes" id="UP001174694"/>
    </source>
</evidence>
<protein>
    <recommendedName>
        <fullName evidence="6">Translation initiation factor eIF2B subunit alpha</fullName>
    </recommendedName>
    <alternativeName>
        <fullName evidence="7">eIF2B GDP-GTP exchange factor subunit alpha</fullName>
    </alternativeName>
</protein>
<dbReference type="GO" id="GO:0005829">
    <property type="term" value="C:cytosol"/>
    <property type="evidence" value="ECO:0007669"/>
    <property type="project" value="UniProtKB-SubCell"/>
</dbReference>
<dbReference type="PANTHER" id="PTHR45860">
    <property type="entry name" value="TRANSLATION INITIATION FACTOR EIF-2B SUBUNIT ALPHA"/>
    <property type="match status" value="1"/>
</dbReference>
<proteinExistence type="inferred from homology"/>
<sequence>MATGELIGSSVSSSQPAAASELPIRTNPEQTTTVRTGDGAEFDIVATYHRLLAEDSDITMAVAAIEALIALLGHTTSSTVMETLDIVRAQADRLKRAVPNPIPLTAGTDLFQQYLLRSLKQPAGQRNLSSGGAAAESSSSSNSFDDTRQHLLRNSRLFASRAKAARDAIAVRASRYVHAGSTVLTSGGSRTVKALLLRAAARHADANGSPDFRVVYVMDGSRDSDPAVRALRAAGVPVAAVGVEAVAHVLRAGAVDMVFAGTEAVTQNGGVLSRMGTYQLALLTRAAGKPLYVVAETHKFVRLYPLGQSDLPRCGVAQDVLDFRTTDAEAKAEAATGKEAAIPVDYTPPDLITSIITEHGVKLPSSVYEMLLDIYT</sequence>
<dbReference type="InterPro" id="IPR000649">
    <property type="entry name" value="IF-2B-related"/>
</dbReference>
<evidence type="ECO:0000256" key="2">
    <source>
        <dbReference type="ARBA" id="ARBA00007251"/>
    </source>
</evidence>
<dbReference type="Proteomes" id="UP001174694">
    <property type="component" value="Unassembled WGS sequence"/>
</dbReference>
<evidence type="ECO:0000256" key="10">
    <source>
        <dbReference type="SAM" id="MobiDB-lite"/>
    </source>
</evidence>
<evidence type="ECO:0000256" key="5">
    <source>
        <dbReference type="ARBA" id="ARBA00022917"/>
    </source>
</evidence>
<evidence type="ECO:0000256" key="3">
    <source>
        <dbReference type="ARBA" id="ARBA00022490"/>
    </source>
</evidence>
<dbReference type="AlphaFoldDB" id="A0AA38RII4"/>
<dbReference type="InterPro" id="IPR042528">
    <property type="entry name" value="elF-2B_alpha_N"/>
</dbReference>
<dbReference type="SUPFAM" id="SSF100950">
    <property type="entry name" value="NagB/RpiA/CoA transferase-like"/>
    <property type="match status" value="1"/>
</dbReference>
<comment type="subcellular location">
    <subcellularLocation>
        <location evidence="1">Cytoplasm</location>
        <location evidence="1">Cytosol</location>
    </subcellularLocation>
</comment>
<keyword evidence="12" id="KW-1185">Reference proteome</keyword>
<name>A0AA38RII4_9PEZI</name>
<comment type="caution">
    <text evidence="11">The sequence shown here is derived from an EMBL/GenBank/DDBJ whole genome shotgun (WGS) entry which is preliminary data.</text>
</comment>
<dbReference type="PANTHER" id="PTHR45860:SF1">
    <property type="entry name" value="TRANSLATION INITIATION FACTOR EIF-2B SUBUNIT ALPHA"/>
    <property type="match status" value="1"/>
</dbReference>
<dbReference type="GO" id="GO:0003743">
    <property type="term" value="F:translation initiation factor activity"/>
    <property type="evidence" value="ECO:0007669"/>
    <property type="project" value="UniProtKB-KW"/>
</dbReference>
<gene>
    <name evidence="11" type="ORF">NKR23_g4567</name>
</gene>
<feature type="region of interest" description="Disordered" evidence="10">
    <location>
        <begin position="125"/>
        <end position="146"/>
    </location>
</feature>
<dbReference type="Gene3D" id="3.40.50.10470">
    <property type="entry name" value="Translation initiation factor eif-2b, domain 2"/>
    <property type="match status" value="1"/>
</dbReference>
<dbReference type="InterPro" id="IPR042529">
    <property type="entry name" value="IF_2B-like_C"/>
</dbReference>
<organism evidence="11 12">
    <name type="scientific">Pleurostoma richardsiae</name>
    <dbReference type="NCBI Taxonomy" id="41990"/>
    <lineage>
        <taxon>Eukaryota</taxon>
        <taxon>Fungi</taxon>
        <taxon>Dikarya</taxon>
        <taxon>Ascomycota</taxon>
        <taxon>Pezizomycotina</taxon>
        <taxon>Sordariomycetes</taxon>
        <taxon>Sordariomycetidae</taxon>
        <taxon>Calosphaeriales</taxon>
        <taxon>Pleurostomataceae</taxon>
        <taxon>Pleurostoma</taxon>
    </lineage>
</organism>
<dbReference type="GO" id="GO:0005085">
    <property type="term" value="F:guanyl-nucleotide exchange factor activity"/>
    <property type="evidence" value="ECO:0007669"/>
    <property type="project" value="TreeGrafter"/>
</dbReference>
<dbReference type="Pfam" id="PF01008">
    <property type="entry name" value="IF-2B"/>
    <property type="match status" value="1"/>
</dbReference>
<dbReference type="GO" id="GO:0016740">
    <property type="term" value="F:transferase activity"/>
    <property type="evidence" value="ECO:0007669"/>
    <property type="project" value="UniProtKB-KW"/>
</dbReference>
<evidence type="ECO:0000313" key="11">
    <source>
        <dbReference type="EMBL" id="KAJ9148911.1"/>
    </source>
</evidence>
<keyword evidence="3" id="KW-0963">Cytoplasm</keyword>
<dbReference type="EMBL" id="JANBVO010000011">
    <property type="protein sequence ID" value="KAJ9148911.1"/>
    <property type="molecule type" value="Genomic_DNA"/>
</dbReference>
<evidence type="ECO:0000256" key="6">
    <source>
        <dbReference type="ARBA" id="ARBA00044208"/>
    </source>
</evidence>
<evidence type="ECO:0000256" key="4">
    <source>
        <dbReference type="ARBA" id="ARBA00022540"/>
    </source>
</evidence>
<feature type="compositionally biased region" description="Low complexity" evidence="10">
    <location>
        <begin position="129"/>
        <end position="143"/>
    </location>
</feature>
<keyword evidence="11" id="KW-0808">Transferase</keyword>
<accession>A0AA38RII4</accession>
<dbReference type="Gene3D" id="1.20.120.1070">
    <property type="entry name" value="Translation initiation factor eIF-2B, N-terminal domain"/>
    <property type="match status" value="1"/>
</dbReference>
<evidence type="ECO:0000256" key="8">
    <source>
        <dbReference type="ARBA" id="ARBA00046432"/>
    </source>
</evidence>
<evidence type="ECO:0000256" key="7">
    <source>
        <dbReference type="ARBA" id="ARBA00044236"/>
    </source>
</evidence>
<feature type="region of interest" description="Disordered" evidence="10">
    <location>
        <begin position="1"/>
        <end position="33"/>
    </location>
</feature>
<evidence type="ECO:0000256" key="9">
    <source>
        <dbReference type="RuleBase" id="RU003814"/>
    </source>
</evidence>
<comment type="subunit">
    <text evidence="8">Component of the translation initiation factor 2B (eIF2B) complex which is a heterodecamer of two sets of five different subunits: alpha, beta, gamma, delta and epsilon. Subunits alpha, beta and delta comprise a regulatory subcomplex and subunits epsilon and gamma comprise a catalytic subcomplex. Within the complex, the hexameric regulatory complex resides at the center, with the two heterodimeric catalytic subcomplexes bound on opposite sides.</text>
</comment>
<feature type="compositionally biased region" description="Low complexity" evidence="10">
    <location>
        <begin position="9"/>
        <end position="20"/>
    </location>
</feature>
<keyword evidence="4" id="KW-0396">Initiation factor</keyword>
<reference evidence="11" key="1">
    <citation type="submission" date="2022-07" db="EMBL/GenBank/DDBJ databases">
        <title>Fungi with potential for degradation of polypropylene.</title>
        <authorList>
            <person name="Gostincar C."/>
        </authorList>
    </citation>
    <scope>NUCLEOTIDE SEQUENCE</scope>
    <source>
        <strain evidence="11">EXF-13308</strain>
    </source>
</reference>
<keyword evidence="5" id="KW-0648">Protein biosynthesis</keyword>
<dbReference type="GO" id="GO:0005851">
    <property type="term" value="C:eukaryotic translation initiation factor 2B complex"/>
    <property type="evidence" value="ECO:0007669"/>
    <property type="project" value="TreeGrafter"/>
</dbReference>